<keyword evidence="1" id="KW-0812">Transmembrane</keyword>
<dbReference type="RefSeq" id="WP_170834928.1">
    <property type="nucleotide sequence ID" value="NZ_FNSD01000001.1"/>
</dbReference>
<reference evidence="2 3" key="1">
    <citation type="submission" date="2016-10" db="EMBL/GenBank/DDBJ databases">
        <authorList>
            <person name="de Groot N.N."/>
        </authorList>
    </citation>
    <scope>NUCLEOTIDE SEQUENCE [LARGE SCALE GENOMIC DNA]</scope>
    <source>
        <strain evidence="2 3">AB35.6</strain>
    </source>
</reference>
<gene>
    <name evidence="2" type="ORF">SAMN05443244_0425</name>
</gene>
<name>A0A1H4J9N7_9BACT</name>
<dbReference type="EMBL" id="FNSD01000001">
    <property type="protein sequence ID" value="SEB42282.1"/>
    <property type="molecule type" value="Genomic_DNA"/>
</dbReference>
<sequence>MPASSIHLSPFPVWQVNRGPSTRRHWLSYLLGAAYIGLLLTWLAVVVL</sequence>
<proteinExistence type="predicted"/>
<evidence type="ECO:0000313" key="2">
    <source>
        <dbReference type="EMBL" id="SEB42282.1"/>
    </source>
</evidence>
<keyword evidence="1" id="KW-1133">Transmembrane helix</keyword>
<feature type="transmembrane region" description="Helical" evidence="1">
    <location>
        <begin position="26"/>
        <end position="47"/>
    </location>
</feature>
<keyword evidence="1" id="KW-0472">Membrane</keyword>
<evidence type="ECO:0000256" key="1">
    <source>
        <dbReference type="SAM" id="Phobius"/>
    </source>
</evidence>
<organism evidence="2 3">
    <name type="scientific">Terriglobus roseus</name>
    <dbReference type="NCBI Taxonomy" id="392734"/>
    <lineage>
        <taxon>Bacteria</taxon>
        <taxon>Pseudomonadati</taxon>
        <taxon>Acidobacteriota</taxon>
        <taxon>Terriglobia</taxon>
        <taxon>Terriglobales</taxon>
        <taxon>Acidobacteriaceae</taxon>
        <taxon>Terriglobus</taxon>
    </lineage>
</organism>
<accession>A0A1H4J9N7</accession>
<protein>
    <submittedName>
        <fullName evidence="2">Uncharacterized protein</fullName>
    </submittedName>
</protein>
<evidence type="ECO:0000313" key="3">
    <source>
        <dbReference type="Proteomes" id="UP000182409"/>
    </source>
</evidence>
<dbReference type="AlphaFoldDB" id="A0A1H4J9N7"/>
<dbReference type="Proteomes" id="UP000182409">
    <property type="component" value="Unassembled WGS sequence"/>
</dbReference>